<dbReference type="PRINTS" id="PR00171">
    <property type="entry name" value="SUGRTRNSPORT"/>
</dbReference>
<feature type="transmembrane region" description="Helical" evidence="9">
    <location>
        <begin position="106"/>
        <end position="123"/>
    </location>
</feature>
<evidence type="ECO:0000256" key="1">
    <source>
        <dbReference type="ARBA" id="ARBA00004651"/>
    </source>
</evidence>
<dbReference type="PANTHER" id="PTHR48021">
    <property type="match status" value="1"/>
</dbReference>
<protein>
    <recommendedName>
        <fullName evidence="10">Major facilitator superfamily (MFS) profile domain-containing protein</fullName>
    </recommendedName>
</protein>
<evidence type="ECO:0000256" key="3">
    <source>
        <dbReference type="ARBA" id="ARBA00022475"/>
    </source>
</evidence>
<dbReference type="AlphaFoldDB" id="A0AAW1UX53"/>
<dbReference type="FunFam" id="1.20.1250.20:FF:000218">
    <property type="entry name" value="facilitated trehalose transporter Tret1"/>
    <property type="match status" value="1"/>
</dbReference>
<accession>A0AAW1UX53</accession>
<dbReference type="InterPro" id="IPR003663">
    <property type="entry name" value="Sugar/inositol_transpt"/>
</dbReference>
<keyword evidence="4" id="KW-0762">Sugar transport</keyword>
<keyword evidence="6 9" id="KW-1133">Transmembrane helix</keyword>
<keyword evidence="7 9" id="KW-0472">Membrane</keyword>
<feature type="transmembrane region" description="Helical" evidence="9">
    <location>
        <begin position="427"/>
        <end position="447"/>
    </location>
</feature>
<sequence>MDVLHNASSEKNSGNIGLWIRLSHFFGNKYIYFVVFVVNILNLISGLSFAWSSPVLVELNRVQNNPLGYTITPNESSLVGSLFYIGAAIGPLLLLKCSDKLGRRTFIIVLSTFLPLSYGVLAVAKTIQLFYVCRMVTGLIIGITCCITPVYITEILPANIRGSIMSLSNTSIQTGILLTYIIGPFVSIMVFNLIITGLSVVFLVSFALTCPETPYYIMKTKGKEEAKDLLALFRSENIDEELKDIEESVKTQMKNETGNYKIIGFLKPFMMATTLLVIQQFTGINILIGYSQLIFLETGIKFSSAKCSIIVGCLQVASAFIAPVFSEKFPRKSMLCFSLFGLSICNFVLSLYFYLFKGTGYVNWLPLAALVLFVIFDNCGNGPLPWVLLGEIYPMHFRPVGPALSTSVYCLVQFLLMLEFNKINLKYTFFVFGCCSIFGIIFVRFFITETRGKTLRQIGDELEEAVPLKKKQNVR</sequence>
<evidence type="ECO:0000259" key="10">
    <source>
        <dbReference type="PROSITE" id="PS50850"/>
    </source>
</evidence>
<keyword evidence="8" id="KW-0325">Glycoprotein</keyword>
<feature type="transmembrane region" description="Helical" evidence="9">
    <location>
        <begin position="30"/>
        <end position="51"/>
    </location>
</feature>
<name>A0AAW1UX53_9CUCU</name>
<evidence type="ECO:0000313" key="11">
    <source>
        <dbReference type="EMBL" id="KAK9887704.1"/>
    </source>
</evidence>
<evidence type="ECO:0000256" key="4">
    <source>
        <dbReference type="ARBA" id="ARBA00022597"/>
    </source>
</evidence>
<reference evidence="11 12" key="1">
    <citation type="submission" date="2023-03" db="EMBL/GenBank/DDBJ databases">
        <title>Genome insight into feeding habits of ladybird beetles.</title>
        <authorList>
            <person name="Li H.-S."/>
            <person name="Huang Y.-H."/>
            <person name="Pang H."/>
        </authorList>
    </citation>
    <scope>NUCLEOTIDE SEQUENCE [LARGE SCALE GENOMIC DNA]</scope>
    <source>
        <strain evidence="11">SYSU_2023b</strain>
        <tissue evidence="11">Whole body</tissue>
    </source>
</reference>
<gene>
    <name evidence="11" type="ORF">WA026_000025</name>
</gene>
<evidence type="ECO:0000256" key="2">
    <source>
        <dbReference type="ARBA" id="ARBA00022448"/>
    </source>
</evidence>
<dbReference type="PROSITE" id="PS50850">
    <property type="entry name" value="MFS"/>
    <property type="match status" value="1"/>
</dbReference>
<feature type="transmembrane region" description="Helical" evidence="9">
    <location>
        <begin position="76"/>
        <end position="94"/>
    </location>
</feature>
<dbReference type="InterPro" id="IPR050549">
    <property type="entry name" value="MFS_Trehalose_Transporter"/>
</dbReference>
<evidence type="ECO:0000256" key="6">
    <source>
        <dbReference type="ARBA" id="ARBA00022989"/>
    </source>
</evidence>
<feature type="transmembrane region" description="Helical" evidence="9">
    <location>
        <begin position="361"/>
        <end position="379"/>
    </location>
</feature>
<feature type="transmembrane region" description="Helical" evidence="9">
    <location>
        <begin position="269"/>
        <end position="290"/>
    </location>
</feature>
<feature type="transmembrane region" description="Helical" evidence="9">
    <location>
        <begin position="334"/>
        <end position="355"/>
    </location>
</feature>
<dbReference type="InterPro" id="IPR005828">
    <property type="entry name" value="MFS_sugar_transport-like"/>
</dbReference>
<organism evidence="11 12">
    <name type="scientific">Henosepilachna vigintioctopunctata</name>
    <dbReference type="NCBI Taxonomy" id="420089"/>
    <lineage>
        <taxon>Eukaryota</taxon>
        <taxon>Metazoa</taxon>
        <taxon>Ecdysozoa</taxon>
        <taxon>Arthropoda</taxon>
        <taxon>Hexapoda</taxon>
        <taxon>Insecta</taxon>
        <taxon>Pterygota</taxon>
        <taxon>Neoptera</taxon>
        <taxon>Endopterygota</taxon>
        <taxon>Coleoptera</taxon>
        <taxon>Polyphaga</taxon>
        <taxon>Cucujiformia</taxon>
        <taxon>Coccinelloidea</taxon>
        <taxon>Coccinellidae</taxon>
        <taxon>Epilachninae</taxon>
        <taxon>Epilachnini</taxon>
        <taxon>Henosepilachna</taxon>
    </lineage>
</organism>
<evidence type="ECO:0000313" key="12">
    <source>
        <dbReference type="Proteomes" id="UP001431783"/>
    </source>
</evidence>
<feature type="transmembrane region" description="Helical" evidence="9">
    <location>
        <begin position="129"/>
        <end position="152"/>
    </location>
</feature>
<dbReference type="PROSITE" id="PS00217">
    <property type="entry name" value="SUGAR_TRANSPORT_2"/>
    <property type="match status" value="1"/>
</dbReference>
<feature type="domain" description="Major facilitator superfamily (MFS) profile" evidence="10">
    <location>
        <begin position="34"/>
        <end position="451"/>
    </location>
</feature>
<dbReference type="Pfam" id="PF00083">
    <property type="entry name" value="Sugar_tr"/>
    <property type="match status" value="1"/>
</dbReference>
<keyword evidence="5 9" id="KW-0812">Transmembrane</keyword>
<comment type="subcellular location">
    <subcellularLocation>
        <location evidence="1">Cell membrane</location>
        <topology evidence="1">Multi-pass membrane protein</topology>
    </subcellularLocation>
</comment>
<dbReference type="SUPFAM" id="SSF103473">
    <property type="entry name" value="MFS general substrate transporter"/>
    <property type="match status" value="1"/>
</dbReference>
<proteinExistence type="predicted"/>
<dbReference type="PROSITE" id="PS00216">
    <property type="entry name" value="SUGAR_TRANSPORT_1"/>
    <property type="match status" value="1"/>
</dbReference>
<comment type="caution">
    <text evidence="11">The sequence shown here is derived from an EMBL/GenBank/DDBJ whole genome shotgun (WGS) entry which is preliminary data.</text>
</comment>
<dbReference type="PANTHER" id="PTHR48021:SF47">
    <property type="entry name" value="GH17672P"/>
    <property type="match status" value="1"/>
</dbReference>
<dbReference type="EMBL" id="JARQZJ010000121">
    <property type="protein sequence ID" value="KAK9887704.1"/>
    <property type="molecule type" value="Genomic_DNA"/>
</dbReference>
<dbReference type="InterPro" id="IPR005829">
    <property type="entry name" value="Sugar_transporter_CS"/>
</dbReference>
<evidence type="ECO:0000256" key="9">
    <source>
        <dbReference type="SAM" id="Phobius"/>
    </source>
</evidence>
<keyword evidence="2" id="KW-0813">Transport</keyword>
<dbReference type="Proteomes" id="UP001431783">
    <property type="component" value="Unassembled WGS sequence"/>
</dbReference>
<evidence type="ECO:0000256" key="7">
    <source>
        <dbReference type="ARBA" id="ARBA00023136"/>
    </source>
</evidence>
<evidence type="ECO:0000256" key="8">
    <source>
        <dbReference type="ARBA" id="ARBA00023180"/>
    </source>
</evidence>
<dbReference type="GO" id="GO:0005886">
    <property type="term" value="C:plasma membrane"/>
    <property type="evidence" value="ECO:0007669"/>
    <property type="project" value="UniProtKB-SubCell"/>
</dbReference>
<dbReference type="GO" id="GO:0022857">
    <property type="term" value="F:transmembrane transporter activity"/>
    <property type="evidence" value="ECO:0007669"/>
    <property type="project" value="InterPro"/>
</dbReference>
<keyword evidence="12" id="KW-1185">Reference proteome</keyword>
<keyword evidence="3" id="KW-1003">Cell membrane</keyword>
<dbReference type="Gene3D" id="1.20.1250.20">
    <property type="entry name" value="MFS general substrate transporter like domains"/>
    <property type="match status" value="1"/>
</dbReference>
<feature type="transmembrane region" description="Helical" evidence="9">
    <location>
        <begin position="188"/>
        <end position="209"/>
    </location>
</feature>
<feature type="transmembrane region" description="Helical" evidence="9">
    <location>
        <begin position="302"/>
        <end position="322"/>
    </location>
</feature>
<evidence type="ECO:0000256" key="5">
    <source>
        <dbReference type="ARBA" id="ARBA00022692"/>
    </source>
</evidence>
<dbReference type="InterPro" id="IPR020846">
    <property type="entry name" value="MFS_dom"/>
</dbReference>
<dbReference type="InterPro" id="IPR036259">
    <property type="entry name" value="MFS_trans_sf"/>
</dbReference>